<keyword evidence="1" id="KW-0472">Membrane</keyword>
<accession>A0A5Q2F191</accession>
<dbReference type="KEGG" id="vg:77924278"/>
<evidence type="ECO:0000256" key="1">
    <source>
        <dbReference type="SAM" id="Phobius"/>
    </source>
</evidence>
<sequence>MKGFNPMTDPVVSNGKPTPRLILGREPAAWTAFVMAAVSIVSSFFFSISPETQAGIQVAVNAVLALVVVVMVRENVVPAIVAVVQAVLPLVVVAGWDASVEQQGVILAVAPLVLGFLFVRPQVTAKIGPEVGVV</sequence>
<keyword evidence="1" id="KW-1133">Transmembrane helix</keyword>
<dbReference type="EMBL" id="MN484601">
    <property type="protein sequence ID" value="QGF20289.1"/>
    <property type="molecule type" value="Genomic_DNA"/>
</dbReference>
<dbReference type="GeneID" id="77924278"/>
<reference evidence="2 3" key="1">
    <citation type="submission" date="2019-09" db="EMBL/GenBank/DDBJ databases">
        <authorList>
            <person name="Christie C.A."/>
            <person name="Diallo A.S."/>
            <person name="Dixon Z."/>
            <person name="McIntosh P.M."/>
            <person name="Murthy K.H."/>
            <person name="Rosen M.G."/>
            <person name="Simpson L.M."/>
            <person name="Koustas K."/>
            <person name="Fogarty M.P."/>
            <person name="Molloy S.D."/>
            <person name="Garlena R.A."/>
            <person name="Russell D.A."/>
            <person name="Pope W.H."/>
            <person name="Jacobs-Sera D."/>
            <person name="Hatfull G.F."/>
        </authorList>
    </citation>
    <scope>NUCLEOTIDE SEQUENCE [LARGE SCALE GENOMIC DNA]</scope>
</reference>
<evidence type="ECO:0000313" key="3">
    <source>
        <dbReference type="Proteomes" id="UP000400849"/>
    </source>
</evidence>
<name>A0A5Q2F191_9CAUD</name>
<dbReference type="Proteomes" id="UP000400849">
    <property type="component" value="Segment"/>
</dbReference>
<organism evidence="2 3">
    <name type="scientific">Gordonia phage Sixama</name>
    <dbReference type="NCBI Taxonomy" id="2653271"/>
    <lineage>
        <taxon>Viruses</taxon>
        <taxon>Duplodnaviria</taxon>
        <taxon>Heunggongvirae</taxon>
        <taxon>Uroviricota</taxon>
        <taxon>Caudoviricetes</taxon>
        <taxon>Sixamavirus</taxon>
        <taxon>Sixamavirus sixama</taxon>
    </lineage>
</organism>
<dbReference type="RefSeq" id="YP_010648819.1">
    <property type="nucleotide sequence ID" value="NC_070762.1"/>
</dbReference>
<gene>
    <name evidence="2" type="primary">110</name>
    <name evidence="2" type="ORF">SEA_SIXAMA_110</name>
</gene>
<proteinExistence type="predicted"/>
<feature type="transmembrane region" description="Helical" evidence="1">
    <location>
        <begin position="102"/>
        <end position="119"/>
    </location>
</feature>
<evidence type="ECO:0000313" key="2">
    <source>
        <dbReference type="EMBL" id="QGF20289.1"/>
    </source>
</evidence>
<keyword evidence="3" id="KW-1185">Reference proteome</keyword>
<protein>
    <submittedName>
        <fullName evidence="2">Holin</fullName>
    </submittedName>
</protein>
<feature type="transmembrane region" description="Helical" evidence="1">
    <location>
        <begin position="28"/>
        <end position="48"/>
    </location>
</feature>
<keyword evidence="1" id="KW-0812">Transmembrane</keyword>